<protein>
    <submittedName>
        <fullName evidence="2">Uncharacterized protein</fullName>
    </submittedName>
</protein>
<dbReference type="EMBL" id="CYRY02028982">
    <property type="protein sequence ID" value="VCX01322.1"/>
    <property type="molecule type" value="Genomic_DNA"/>
</dbReference>
<sequence>MIVQGAGFQPGLRPQDERRHGRGGQVSLLTGVLKALGAGQPARIGVVAAVVEGVLQGQALHGVQGAGP</sequence>
<dbReference type="Proteomes" id="UP000269945">
    <property type="component" value="Unassembled WGS sequence"/>
</dbReference>
<comment type="caution">
    <text evidence="2">The sequence shown here is derived from an EMBL/GenBank/DDBJ whole genome shotgun (WGS) entry which is preliminary data.</text>
</comment>
<accession>A0A9X9LYT0</accession>
<keyword evidence="3" id="KW-1185">Reference proteome</keyword>
<feature type="region of interest" description="Disordered" evidence="1">
    <location>
        <begin position="1"/>
        <end position="24"/>
    </location>
</feature>
<gene>
    <name evidence="2" type="ORF">BN2614_LOCUS1</name>
</gene>
<proteinExistence type="predicted"/>
<evidence type="ECO:0000256" key="1">
    <source>
        <dbReference type="SAM" id="MobiDB-lite"/>
    </source>
</evidence>
<name>A0A9X9LYT0_GULGU</name>
<evidence type="ECO:0000313" key="3">
    <source>
        <dbReference type="Proteomes" id="UP000269945"/>
    </source>
</evidence>
<reference evidence="2 3" key="1">
    <citation type="submission" date="2018-10" db="EMBL/GenBank/DDBJ databases">
        <authorList>
            <person name="Ekblom R."/>
            <person name="Jareborg N."/>
        </authorList>
    </citation>
    <scope>NUCLEOTIDE SEQUENCE [LARGE SCALE GENOMIC DNA]</scope>
    <source>
        <tissue evidence="2">Muscle</tissue>
    </source>
</reference>
<organism evidence="2 3">
    <name type="scientific">Gulo gulo</name>
    <name type="common">Wolverine</name>
    <name type="synonym">Gluton</name>
    <dbReference type="NCBI Taxonomy" id="48420"/>
    <lineage>
        <taxon>Eukaryota</taxon>
        <taxon>Metazoa</taxon>
        <taxon>Chordata</taxon>
        <taxon>Craniata</taxon>
        <taxon>Vertebrata</taxon>
        <taxon>Euteleostomi</taxon>
        <taxon>Mammalia</taxon>
        <taxon>Eutheria</taxon>
        <taxon>Laurasiatheria</taxon>
        <taxon>Carnivora</taxon>
        <taxon>Caniformia</taxon>
        <taxon>Musteloidea</taxon>
        <taxon>Mustelidae</taxon>
        <taxon>Guloninae</taxon>
        <taxon>Gulo</taxon>
    </lineage>
</organism>
<dbReference type="AlphaFoldDB" id="A0A9X9LYT0"/>
<evidence type="ECO:0000313" key="2">
    <source>
        <dbReference type="EMBL" id="VCX01322.1"/>
    </source>
</evidence>